<keyword evidence="4" id="KW-0282">Flagellum</keyword>
<keyword evidence="3" id="KW-1005">Bacterial flagellum biogenesis</keyword>
<evidence type="ECO:0000313" key="4">
    <source>
        <dbReference type="EMBL" id="MBW7570159.1"/>
    </source>
</evidence>
<sequence length="160" mass="18212">MTESRKFVFNKVNVTKNNDVEPLKYYLDLQESILDKLTRVIQSEYEALRDRMVARLSELSSAKSDLMLKLQSNDQKIKLHPDVDKLKTEFAANVLILKDKLKKCKFRNEVNGRLIVMNMQASNKLKAVLMEARDATTRNMTYNAKGSASAKGPSRLSISA</sequence>
<comment type="function">
    <text evidence="1">Required for the efficient initiation of filament assembly.</text>
</comment>
<evidence type="ECO:0000256" key="2">
    <source>
        <dbReference type="ARBA" id="ARBA00007703"/>
    </source>
</evidence>
<name>A0ABS7DFT0_9GAMM</name>
<evidence type="ECO:0000256" key="1">
    <source>
        <dbReference type="ARBA" id="ARBA00002397"/>
    </source>
</evidence>
<dbReference type="Pfam" id="PF05130">
    <property type="entry name" value="FlgN"/>
    <property type="match status" value="1"/>
</dbReference>
<accession>A0ABS7DFT0</accession>
<organism evidence="4 5">
    <name type="scientific">Succinivibrio faecicola</name>
    <dbReference type="NCBI Taxonomy" id="2820300"/>
    <lineage>
        <taxon>Bacteria</taxon>
        <taxon>Pseudomonadati</taxon>
        <taxon>Pseudomonadota</taxon>
        <taxon>Gammaproteobacteria</taxon>
        <taxon>Aeromonadales</taxon>
        <taxon>Succinivibrionaceae</taxon>
        <taxon>Succinivibrio</taxon>
    </lineage>
</organism>
<comment type="caution">
    <text evidence="4">The sequence shown here is derived from an EMBL/GenBank/DDBJ whole genome shotgun (WGS) entry which is preliminary data.</text>
</comment>
<comment type="similarity">
    <text evidence="2">Belongs to the FlgN family.</text>
</comment>
<proteinExistence type="inferred from homology"/>
<protein>
    <submittedName>
        <fullName evidence="4">Flagellar export chaperone FlgN</fullName>
    </submittedName>
</protein>
<dbReference type="SUPFAM" id="SSF140566">
    <property type="entry name" value="FlgN-like"/>
    <property type="match status" value="1"/>
</dbReference>
<gene>
    <name evidence="4" type="primary">flgN</name>
    <name evidence="4" type="ORF">J5V48_04550</name>
</gene>
<dbReference type="Proteomes" id="UP000731465">
    <property type="component" value="Unassembled WGS sequence"/>
</dbReference>
<dbReference type="EMBL" id="JAGFNY010000011">
    <property type="protein sequence ID" value="MBW7570159.1"/>
    <property type="molecule type" value="Genomic_DNA"/>
</dbReference>
<keyword evidence="5" id="KW-1185">Reference proteome</keyword>
<keyword evidence="4" id="KW-0966">Cell projection</keyword>
<dbReference type="Gene3D" id="1.20.58.300">
    <property type="entry name" value="FlgN-like"/>
    <property type="match status" value="1"/>
</dbReference>
<evidence type="ECO:0000256" key="3">
    <source>
        <dbReference type="ARBA" id="ARBA00022795"/>
    </source>
</evidence>
<evidence type="ECO:0000313" key="5">
    <source>
        <dbReference type="Proteomes" id="UP000731465"/>
    </source>
</evidence>
<reference evidence="4 5" key="1">
    <citation type="submission" date="2021-03" db="EMBL/GenBank/DDBJ databases">
        <title>Succinivibrio sp. nov. isolated from feces of cow.</title>
        <authorList>
            <person name="Choi J.-Y."/>
        </authorList>
    </citation>
    <scope>NUCLEOTIDE SEQUENCE [LARGE SCALE GENOMIC DNA]</scope>
    <source>
        <strain evidence="4 5">AGMB01872</strain>
    </source>
</reference>
<dbReference type="InterPro" id="IPR007809">
    <property type="entry name" value="FlgN-like"/>
</dbReference>
<dbReference type="InterPro" id="IPR036679">
    <property type="entry name" value="FlgN-like_sf"/>
</dbReference>
<keyword evidence="4" id="KW-0969">Cilium</keyword>
<dbReference type="RefSeq" id="WP_219937379.1">
    <property type="nucleotide sequence ID" value="NZ_JAGFNY010000011.1"/>
</dbReference>